<feature type="compositionally biased region" description="Polar residues" evidence="1">
    <location>
        <begin position="129"/>
        <end position="144"/>
    </location>
</feature>
<feature type="compositionally biased region" description="Polar residues" evidence="1">
    <location>
        <begin position="108"/>
        <end position="117"/>
    </location>
</feature>
<evidence type="ECO:0008006" key="4">
    <source>
        <dbReference type="Google" id="ProtNLM"/>
    </source>
</evidence>
<name>A0AA38WY67_9EURO</name>
<dbReference type="EMBL" id="JAPDRK010000022">
    <property type="protein sequence ID" value="KAJ9603315.1"/>
    <property type="molecule type" value="Genomic_DNA"/>
</dbReference>
<feature type="region of interest" description="Disordered" evidence="1">
    <location>
        <begin position="92"/>
        <end position="146"/>
    </location>
</feature>
<dbReference type="PANTHER" id="PTHR37540">
    <property type="entry name" value="TRANSCRIPTION FACTOR (ACR-2), PUTATIVE-RELATED-RELATED"/>
    <property type="match status" value="1"/>
</dbReference>
<sequence>MSQQIHFVHETKPGTALDSSQVRALRSHVRKVNLERSNQKSTRRLENFRSLTITDFSDGGKAKGNKKKQPLESNATASLETAIEDLPSAESPIQGFPLDLSGPPTPSRAFQFQSSPIAESPPRRCSCHRANSSKQRSGSLNQYPSPVASPLGDKTHSFASRIAELVDFDVERIDYLLKSCAFQVAAEPLLSSAAIDKDLASLSVFPECLSNPAFLYALLYSILHIHNLCNATNESLFLKTKAIEYLRADLHEDDLNVRVLSIGAMLLLSSVAYHCGDIAESAAHSEGLYRLLEHCQADGIRLRAEVLRTIFWQHLLGSALVRDQHRFPRSDLQYLLHDHQELPIGALPTIPFGFALHEEVISDDVLLCIRTILKLQDITRLNESDFTVIEELQARIEARLVFHEQCCKEVGPIAECCRVAVYIVSYMTNAATWKSSFVPLRLAEKLLSYLERISTRDLWRYRRDLFLWLLLVGASAGRGENCFGVDAATRYQDFIEATTQDVKNWKDVRNGPKTMQNTIKSFIYPEDWVARRHSIPSWTDLENAVVLCSFKDVQIEVDVDPLLQDPTPETSLFEAFGPIITEDA</sequence>
<dbReference type="PANTHER" id="PTHR37540:SF5">
    <property type="entry name" value="TRANSCRIPTION FACTOR DOMAIN-CONTAINING PROTEIN"/>
    <property type="match status" value="1"/>
</dbReference>
<keyword evidence="3" id="KW-1185">Reference proteome</keyword>
<gene>
    <name evidence="2" type="ORF">H2200_012093</name>
</gene>
<dbReference type="Proteomes" id="UP001172673">
    <property type="component" value="Unassembled WGS sequence"/>
</dbReference>
<reference evidence="2" key="1">
    <citation type="submission" date="2022-10" db="EMBL/GenBank/DDBJ databases">
        <title>Culturing micro-colonial fungi from biological soil crusts in the Mojave desert and describing Neophaeococcomyces mojavensis, and introducing the new genera and species Taxawa tesnikishii.</title>
        <authorList>
            <person name="Kurbessoian T."/>
            <person name="Stajich J.E."/>
        </authorList>
    </citation>
    <scope>NUCLEOTIDE SEQUENCE</scope>
    <source>
        <strain evidence="2">TK_41</strain>
    </source>
</reference>
<evidence type="ECO:0000313" key="2">
    <source>
        <dbReference type="EMBL" id="KAJ9603315.1"/>
    </source>
</evidence>
<proteinExistence type="predicted"/>
<evidence type="ECO:0000256" key="1">
    <source>
        <dbReference type="SAM" id="MobiDB-lite"/>
    </source>
</evidence>
<dbReference type="AlphaFoldDB" id="A0AA38WY67"/>
<feature type="region of interest" description="Disordered" evidence="1">
    <location>
        <begin position="55"/>
        <end position="74"/>
    </location>
</feature>
<organism evidence="2 3">
    <name type="scientific">Cladophialophora chaetospira</name>
    <dbReference type="NCBI Taxonomy" id="386627"/>
    <lineage>
        <taxon>Eukaryota</taxon>
        <taxon>Fungi</taxon>
        <taxon>Dikarya</taxon>
        <taxon>Ascomycota</taxon>
        <taxon>Pezizomycotina</taxon>
        <taxon>Eurotiomycetes</taxon>
        <taxon>Chaetothyriomycetidae</taxon>
        <taxon>Chaetothyriales</taxon>
        <taxon>Herpotrichiellaceae</taxon>
        <taxon>Cladophialophora</taxon>
    </lineage>
</organism>
<evidence type="ECO:0000313" key="3">
    <source>
        <dbReference type="Proteomes" id="UP001172673"/>
    </source>
</evidence>
<protein>
    <recommendedName>
        <fullName evidence="4">Transcription factor domain-containing protein</fullName>
    </recommendedName>
</protein>
<comment type="caution">
    <text evidence="2">The sequence shown here is derived from an EMBL/GenBank/DDBJ whole genome shotgun (WGS) entry which is preliminary data.</text>
</comment>
<accession>A0AA38WY67</accession>